<name>A0AAV7EHJ4_ARIFI</name>
<dbReference type="SUPFAM" id="SSF52058">
    <property type="entry name" value="L domain-like"/>
    <property type="match status" value="1"/>
</dbReference>
<dbReference type="EMBL" id="JAINDJ010000005">
    <property type="protein sequence ID" value="KAG9448297.1"/>
    <property type="molecule type" value="Genomic_DNA"/>
</dbReference>
<dbReference type="Gene3D" id="3.80.10.10">
    <property type="entry name" value="Ribonuclease Inhibitor"/>
    <property type="match status" value="4"/>
</dbReference>
<dbReference type="SUPFAM" id="SSF52047">
    <property type="entry name" value="RNI-like"/>
    <property type="match status" value="1"/>
</dbReference>
<dbReference type="InterPro" id="IPR051341">
    <property type="entry name" value="Zyg-11_UBL_adapter"/>
</dbReference>
<dbReference type="InterPro" id="IPR032675">
    <property type="entry name" value="LRR_dom_sf"/>
</dbReference>
<dbReference type="Pfam" id="PF13516">
    <property type="entry name" value="LRR_6"/>
    <property type="match status" value="2"/>
</dbReference>
<organism evidence="2 3">
    <name type="scientific">Aristolochia fimbriata</name>
    <name type="common">White veined hardy Dutchman's pipe vine</name>
    <dbReference type="NCBI Taxonomy" id="158543"/>
    <lineage>
        <taxon>Eukaryota</taxon>
        <taxon>Viridiplantae</taxon>
        <taxon>Streptophyta</taxon>
        <taxon>Embryophyta</taxon>
        <taxon>Tracheophyta</taxon>
        <taxon>Spermatophyta</taxon>
        <taxon>Magnoliopsida</taxon>
        <taxon>Magnoliidae</taxon>
        <taxon>Piperales</taxon>
        <taxon>Aristolochiaceae</taxon>
        <taxon>Aristolochia</taxon>
    </lineage>
</organism>
<protein>
    <submittedName>
        <fullName evidence="2">Uncharacterized protein</fullName>
    </submittedName>
</protein>
<dbReference type="PANTHER" id="PTHR12904:SF23">
    <property type="entry name" value="PROTEIN ZER-1 HOMOLOG"/>
    <property type="match status" value="1"/>
</dbReference>
<gene>
    <name evidence="2" type="ORF">H6P81_014425</name>
</gene>
<feature type="region of interest" description="Disordered" evidence="1">
    <location>
        <begin position="522"/>
        <end position="565"/>
    </location>
</feature>
<reference evidence="2 3" key="1">
    <citation type="submission" date="2021-07" db="EMBL/GenBank/DDBJ databases">
        <title>The Aristolochia fimbriata genome: insights into angiosperm evolution, floral development and chemical biosynthesis.</title>
        <authorList>
            <person name="Jiao Y."/>
        </authorList>
    </citation>
    <scope>NUCLEOTIDE SEQUENCE [LARGE SCALE GENOMIC DNA]</scope>
    <source>
        <strain evidence="2">IBCAS-2021</strain>
        <tissue evidence="2">Leaf</tissue>
    </source>
</reference>
<dbReference type="Proteomes" id="UP000825729">
    <property type="component" value="Unassembled WGS sequence"/>
</dbReference>
<evidence type="ECO:0000313" key="2">
    <source>
        <dbReference type="EMBL" id="KAG9448297.1"/>
    </source>
</evidence>
<proteinExistence type="predicted"/>
<dbReference type="AlphaFoldDB" id="A0AAV7EHJ4"/>
<evidence type="ECO:0000256" key="1">
    <source>
        <dbReference type="SAM" id="MobiDB-lite"/>
    </source>
</evidence>
<dbReference type="InterPro" id="IPR006553">
    <property type="entry name" value="Leu-rich_rpt_Cys-con_subtyp"/>
</dbReference>
<comment type="caution">
    <text evidence="2">The sequence shown here is derived from an EMBL/GenBank/DDBJ whole genome shotgun (WGS) entry which is preliminary data.</text>
</comment>
<dbReference type="InterPro" id="IPR001611">
    <property type="entry name" value="Leu-rich_rpt"/>
</dbReference>
<evidence type="ECO:0000313" key="3">
    <source>
        <dbReference type="Proteomes" id="UP000825729"/>
    </source>
</evidence>
<accession>A0AAV7EHJ4</accession>
<feature type="compositionally biased region" description="Low complexity" evidence="1">
    <location>
        <begin position="522"/>
        <end position="539"/>
    </location>
</feature>
<dbReference type="SMART" id="SM00367">
    <property type="entry name" value="LRR_CC"/>
    <property type="match status" value="8"/>
</dbReference>
<sequence>MESGGISAEGRLVHLCIEAATRSRESVEKWRRQRRTLERMPAPLAEALLRQLLRRRLAFPSLLEVFQNCIEEIDLSGETFVDAEWLAYLGSFRHLRTLNLADCRGVTNSSLWPLAGMTSLKELDLSRCSKITDAGYEHLLSVPNLEKLFISGTGITTKALMRLSSFRKMHALDLGGLPVTDLVLSSVKGLTQLEHLDLWGSKISDVGAAVLKVFPKLSFLNLAWTNVTKLPNLPSLSCLNMSNCNIQSIFKAELEAKVPLLKLLLLGAELVDVHGAFSALDLRHLSFLDVSGSSIVDFYFLGNLAGLEHLNLSHCRMVDSLMDSVASAGTTLRYLNLAHTRVSSDGVAVLAGSMPYLETLSLSYTSVDDAVLSYISLMPSLREVDLSHTNIKGFICQGSEHDQKVLSLTSLQSLDNLRSLNLEETQLRDEFLNPLLFLRELKHLYLKSDFLSDISLQSLSQIPYLTYLGIRGAVLTNSGLQMFKPPSMLQTLDLRECWLLTADAIYGFCKHHPQINMRHESIQNSSTDQPSSSSLFLSNGTNKGTPSKPKRGKQTKQLHLPYGTQRNNFGVMDERIKYSREELLQLQFSKVSLK</sequence>
<dbReference type="PANTHER" id="PTHR12904">
    <property type="match status" value="1"/>
</dbReference>
<keyword evidence="3" id="KW-1185">Reference proteome</keyword>